<organism evidence="1 2">
    <name type="scientific">Stenomitos frigidus AS-A4</name>
    <dbReference type="NCBI Taxonomy" id="2933935"/>
    <lineage>
        <taxon>Bacteria</taxon>
        <taxon>Bacillati</taxon>
        <taxon>Cyanobacteriota</taxon>
        <taxon>Cyanophyceae</taxon>
        <taxon>Leptolyngbyales</taxon>
        <taxon>Leptolyngbyaceae</taxon>
        <taxon>Stenomitos</taxon>
    </lineage>
</organism>
<evidence type="ECO:0000313" key="1">
    <source>
        <dbReference type="EMBL" id="MEP1061372.1"/>
    </source>
</evidence>
<dbReference type="EMBL" id="JAMPLM010000032">
    <property type="protein sequence ID" value="MEP1061372.1"/>
    <property type="molecule type" value="Genomic_DNA"/>
</dbReference>
<evidence type="ECO:0000313" key="2">
    <source>
        <dbReference type="Proteomes" id="UP001476950"/>
    </source>
</evidence>
<name>A0ABV0KQ49_9CYAN</name>
<proteinExistence type="predicted"/>
<gene>
    <name evidence="1" type="ORF">NDI38_23355</name>
</gene>
<keyword evidence="2" id="KW-1185">Reference proteome</keyword>
<dbReference type="Proteomes" id="UP001476950">
    <property type="component" value="Unassembled WGS sequence"/>
</dbReference>
<dbReference type="RefSeq" id="WP_190449751.1">
    <property type="nucleotide sequence ID" value="NZ_JAMPLM010000032.1"/>
</dbReference>
<sequence length="69" mass="7657">MSFYSLYCLEGRMELYAVEREALAVNQGGRLISTQKGYQCAYEFAVALAQAKQLPLVDHAQAHGTSTTR</sequence>
<comment type="caution">
    <text evidence="1">The sequence shown here is derived from an EMBL/GenBank/DDBJ whole genome shotgun (WGS) entry which is preliminary data.</text>
</comment>
<accession>A0ABV0KQ49</accession>
<protein>
    <submittedName>
        <fullName evidence="1">Uncharacterized protein</fullName>
    </submittedName>
</protein>
<reference evidence="1 2" key="1">
    <citation type="submission" date="2022-04" db="EMBL/GenBank/DDBJ databases">
        <title>Positive selection, recombination, and allopatry shape intraspecific diversity of widespread and dominant cyanobacteria.</title>
        <authorList>
            <person name="Wei J."/>
            <person name="Shu W."/>
            <person name="Hu C."/>
        </authorList>
    </citation>
    <scope>NUCLEOTIDE SEQUENCE [LARGE SCALE GENOMIC DNA]</scope>
    <source>
        <strain evidence="1 2">AS-A4</strain>
    </source>
</reference>